<protein>
    <submittedName>
        <fullName evidence="2">DUF4365 domain-containing protein</fullName>
    </submittedName>
</protein>
<accession>A0A9P1YQ38</accession>
<dbReference type="InterPro" id="IPR025375">
    <property type="entry name" value="DUF4365"/>
</dbReference>
<evidence type="ECO:0000313" key="3">
    <source>
        <dbReference type="Proteomes" id="UP000724783"/>
    </source>
</evidence>
<name>A0A9P1YQ38_LISMN</name>
<proteinExistence type="predicted"/>
<organism evidence="2 3">
    <name type="scientific">Listeria monocytogenes serotype 1/2a</name>
    <dbReference type="NCBI Taxonomy" id="1906951"/>
    <lineage>
        <taxon>Bacteria</taxon>
        <taxon>Bacillati</taxon>
        <taxon>Bacillota</taxon>
        <taxon>Bacilli</taxon>
        <taxon>Bacillales</taxon>
        <taxon>Listeriaceae</taxon>
        <taxon>Listeria</taxon>
    </lineage>
</organism>
<comment type="caution">
    <text evidence="2">The sequence shown here is derived from an EMBL/GenBank/DDBJ whole genome shotgun (WGS) entry which is preliminary data.</text>
</comment>
<dbReference type="AlphaFoldDB" id="A0A9P1YQ38"/>
<evidence type="ECO:0000259" key="1">
    <source>
        <dbReference type="Pfam" id="PF14280"/>
    </source>
</evidence>
<feature type="domain" description="DUF4365" evidence="1">
    <location>
        <begin position="10"/>
        <end position="156"/>
    </location>
</feature>
<sequence length="577" mass="66674">MVKYTNPKIEKLGVNAVSNYIVESDYLSDFLAQQSTEPATDGTIRIYNGPGERKRDLIGIVPVQVKGTTTKNIIKYNRHEIDIVDLTYYYKVGGVVYFVVYVTNKVPKIYYRDLLRIDIKEILKKNEKLRGKKEKGTITIDFREVPVNVEDFRTVLLNFHKDQDYQTKDYVELGSINEISRDLTFTIIAPNSNIVEALKYVSPVLYKNEGDLKIPVRRFKIGELSVFTKSEFSIGIKGANSYIATVMEGEEETEIQIGSLQQLIVKFKEGRFKVDFEAKGKIQETIELLEILLGIVTGVNLYIDNKPVTEFFIEEVNEDFISRVNHALESFKKTQEALNHCKVPSNFHYEELTENDIDVINSIMELYQTSIDNTWGKFEFNNRLVYLLKHKGTIYNLLDSNVALEINFWSKREDGIQYTTTPLILIDDFSKMNDTEICNIKGPIEKLIPIHEKACSDINLICVRLIDAYDQTNNNQFLLVAFELLELIIPFTTNNEIHLIYLNKYQIKKRWDNLVMEDINHLGAIQKEFEEDKRIYLATLILLGAKNDAVWLLNELKKEGTFSLSNMPILNLLDKEL</sequence>
<dbReference type="Proteomes" id="UP000724783">
    <property type="component" value="Unassembled WGS sequence"/>
</dbReference>
<dbReference type="Pfam" id="PF14280">
    <property type="entry name" value="DUF4365"/>
    <property type="match status" value="1"/>
</dbReference>
<gene>
    <name evidence="2" type="ORF">CS106_12980</name>
</gene>
<evidence type="ECO:0000313" key="2">
    <source>
        <dbReference type="EMBL" id="EAF3075345.1"/>
    </source>
</evidence>
<dbReference type="EMBL" id="AAAWLI010000004">
    <property type="protein sequence ID" value="EAF3075345.1"/>
    <property type="molecule type" value="Genomic_DNA"/>
</dbReference>
<reference evidence="2" key="1">
    <citation type="submission" date="2018-06" db="EMBL/GenBank/DDBJ databases">
        <authorList>
            <consortium name="GenomeTrakr: Next Generation Sequencing Network for Food Pathogen Tracability"/>
        </authorList>
    </citation>
    <scope>NUCLEOTIDE SEQUENCE</scope>
    <source>
        <strain evidence="2">2009L-1297/TB0440</strain>
    </source>
</reference>